<dbReference type="Proteomes" id="UP000663852">
    <property type="component" value="Unassembled WGS sequence"/>
</dbReference>
<evidence type="ECO:0000313" key="1">
    <source>
        <dbReference type="EMBL" id="CAF1319283.1"/>
    </source>
</evidence>
<organism evidence="2 4">
    <name type="scientific">Adineta ricciae</name>
    <name type="common">Rotifer</name>
    <dbReference type="NCBI Taxonomy" id="249248"/>
    <lineage>
        <taxon>Eukaryota</taxon>
        <taxon>Metazoa</taxon>
        <taxon>Spiralia</taxon>
        <taxon>Gnathifera</taxon>
        <taxon>Rotifera</taxon>
        <taxon>Eurotatoria</taxon>
        <taxon>Bdelloidea</taxon>
        <taxon>Adinetida</taxon>
        <taxon>Adinetidae</taxon>
        <taxon>Adineta</taxon>
    </lineage>
</organism>
<proteinExistence type="predicted"/>
<dbReference type="EMBL" id="CAJNOR010002620">
    <property type="protein sequence ID" value="CAF1319283.1"/>
    <property type="molecule type" value="Genomic_DNA"/>
</dbReference>
<sequence>MDEDENAIIFENERFSQRLLSEIKSYTVFYEKFLNLGQFYSWYTHFTSAKKDIRGFFAYRRFMYPNRIRLFYHVPMLDGSILLSSKLFRLYYYRSNKKSILVPIGVLIYSYLIDNCSCLSVDDMVFRECTSSIIQLKPMKIDDDGGIPLIKSHDLSIAHPLTLFFFNKTPLWDNLLPGRYDLTCQMQLRRQLFDQSSINSNLLNAAPIDISLLGDRADRGGQSKLLRYNFLIEKHQMYGDDQWFNITLIENFLLNDISNIYFGIRVQNGYLTFFNIWIKSIQLNLISIN</sequence>
<evidence type="ECO:0000313" key="4">
    <source>
        <dbReference type="Proteomes" id="UP000663852"/>
    </source>
</evidence>
<evidence type="ECO:0000313" key="2">
    <source>
        <dbReference type="EMBL" id="CAF1507018.1"/>
    </source>
</evidence>
<accession>A0A815TM46</accession>
<keyword evidence="3" id="KW-1185">Reference proteome</keyword>
<comment type="caution">
    <text evidence="2">The sequence shown here is derived from an EMBL/GenBank/DDBJ whole genome shotgun (WGS) entry which is preliminary data.</text>
</comment>
<dbReference type="Proteomes" id="UP000663828">
    <property type="component" value="Unassembled WGS sequence"/>
</dbReference>
<name>A0A815TM46_ADIRI</name>
<evidence type="ECO:0000313" key="3">
    <source>
        <dbReference type="Proteomes" id="UP000663828"/>
    </source>
</evidence>
<dbReference type="AlphaFoldDB" id="A0A815TM46"/>
<dbReference type="EMBL" id="CAJNOJ010000669">
    <property type="protein sequence ID" value="CAF1507018.1"/>
    <property type="molecule type" value="Genomic_DNA"/>
</dbReference>
<reference evidence="2" key="1">
    <citation type="submission" date="2021-02" db="EMBL/GenBank/DDBJ databases">
        <authorList>
            <person name="Nowell W R."/>
        </authorList>
    </citation>
    <scope>NUCLEOTIDE SEQUENCE</scope>
</reference>
<dbReference type="OrthoDB" id="10049957at2759"/>
<protein>
    <submittedName>
        <fullName evidence="2">Uncharacterized protein</fullName>
    </submittedName>
</protein>
<gene>
    <name evidence="2" type="ORF">EDS130_LOCUS42997</name>
    <name evidence="1" type="ORF">XAT740_LOCUS29820</name>
</gene>